<protein>
    <submittedName>
        <fullName evidence="2">Uncharacterized protein</fullName>
    </submittedName>
</protein>
<dbReference type="RefSeq" id="WP_045046428.1">
    <property type="nucleotide sequence ID" value="NZ_CP114058.1"/>
</dbReference>
<dbReference type="Proteomes" id="UP001164712">
    <property type="component" value="Chromosome"/>
</dbReference>
<evidence type="ECO:0000256" key="1">
    <source>
        <dbReference type="SAM" id="MobiDB-lite"/>
    </source>
</evidence>
<organism evidence="2 3">
    <name type="scientific">Rouxiella chamberiensis</name>
    <dbReference type="NCBI Taxonomy" id="1513468"/>
    <lineage>
        <taxon>Bacteria</taxon>
        <taxon>Pseudomonadati</taxon>
        <taxon>Pseudomonadota</taxon>
        <taxon>Gammaproteobacteria</taxon>
        <taxon>Enterobacterales</taxon>
        <taxon>Yersiniaceae</taxon>
        <taxon>Rouxiella</taxon>
    </lineage>
</organism>
<proteinExistence type="predicted"/>
<sequence length="65" mass="7436">MSSHNADEHDKKEGDVSKGLPEVAPHTHNPYEEDDFPYEPHESTVKKHKDDESESAHQDSHTDKK</sequence>
<feature type="region of interest" description="Disordered" evidence="1">
    <location>
        <begin position="1"/>
        <end position="65"/>
    </location>
</feature>
<feature type="compositionally biased region" description="Basic and acidic residues" evidence="1">
    <location>
        <begin position="1"/>
        <end position="16"/>
    </location>
</feature>
<feature type="compositionally biased region" description="Basic and acidic residues" evidence="1">
    <location>
        <begin position="38"/>
        <end position="65"/>
    </location>
</feature>
<reference evidence="2" key="1">
    <citation type="submission" date="2022-12" db="EMBL/GenBank/DDBJ databases">
        <title>Complete genome sequence of an Australian strain of Rouxiella badensis DAR84756 and resolution of the R. badensis DSM100043 and R. chamberiensis DSM28324 genomes.</title>
        <authorList>
            <person name="Paul S."/>
            <person name="Anderson P.J."/>
            <person name="Maynard G."/>
            <person name="Dyall-Smith M."/>
            <person name="Kudinha T."/>
        </authorList>
    </citation>
    <scope>NUCLEOTIDE SEQUENCE</scope>
    <source>
        <strain evidence="2">DSM 28324</strain>
    </source>
</reference>
<name>A0ABY7HU29_9GAMM</name>
<dbReference type="EMBL" id="CP114058">
    <property type="protein sequence ID" value="WAT02932.1"/>
    <property type="molecule type" value="Genomic_DNA"/>
</dbReference>
<evidence type="ECO:0000313" key="2">
    <source>
        <dbReference type="EMBL" id="WAT02932.1"/>
    </source>
</evidence>
<evidence type="ECO:0000313" key="3">
    <source>
        <dbReference type="Proteomes" id="UP001164712"/>
    </source>
</evidence>
<gene>
    <name evidence="2" type="ORF">O1V66_10780</name>
</gene>
<accession>A0ABY7HU29</accession>
<keyword evidence="3" id="KW-1185">Reference proteome</keyword>